<dbReference type="PANTHER" id="PTHR30629">
    <property type="entry name" value="PROPHAGE INTEGRASE"/>
    <property type="match status" value="1"/>
</dbReference>
<proteinExistence type="inferred from homology"/>
<sequence length="88" mass="10360">MLMFSVNELSEFLCSIDKYIGSQIVRAALRILILTGVRPRELRKVEWFEINLDKAAWKISAEKMKMRCPYIVLLPEQTINLLRKIHLI</sequence>
<evidence type="ECO:0000256" key="3">
    <source>
        <dbReference type="ARBA" id="ARBA00023172"/>
    </source>
</evidence>
<reference evidence="4" key="1">
    <citation type="submission" date="2013-07" db="EMBL/GenBank/DDBJ databases">
        <title>Sub-species coevolution in mutualistic symbiosis.</title>
        <authorList>
            <person name="Murfin K."/>
            <person name="Klassen J."/>
            <person name="Lee M."/>
            <person name="Forst S."/>
            <person name="Stock P."/>
            <person name="Goodrich-Blair H."/>
        </authorList>
    </citation>
    <scope>NUCLEOTIDE SEQUENCE [LARGE SCALE GENOMIC DNA]</scope>
    <source>
        <strain evidence="4">Intermedium</strain>
    </source>
</reference>
<dbReference type="GO" id="GO:0006310">
    <property type="term" value="P:DNA recombination"/>
    <property type="evidence" value="ECO:0007669"/>
    <property type="project" value="UniProtKB-KW"/>
</dbReference>
<dbReference type="InterPro" id="IPR013762">
    <property type="entry name" value="Integrase-like_cat_sf"/>
</dbReference>
<dbReference type="GO" id="GO:0015074">
    <property type="term" value="P:DNA integration"/>
    <property type="evidence" value="ECO:0007669"/>
    <property type="project" value="UniProtKB-KW"/>
</dbReference>
<comment type="similarity">
    <text evidence="1">Belongs to the 'phage' integrase family.</text>
</comment>
<dbReference type="GO" id="GO:0003677">
    <property type="term" value="F:DNA binding"/>
    <property type="evidence" value="ECO:0007669"/>
    <property type="project" value="InterPro"/>
</dbReference>
<dbReference type="InterPro" id="IPR011010">
    <property type="entry name" value="DNA_brk_join_enz"/>
</dbReference>
<dbReference type="PANTHER" id="PTHR30629:SF2">
    <property type="entry name" value="PROPHAGE INTEGRASE INTS-RELATED"/>
    <property type="match status" value="1"/>
</dbReference>
<comment type="caution">
    <text evidence="4">The sequence shown here is derived from an EMBL/GenBank/DDBJ whole genome shotgun (WGS) entry which is preliminary data.</text>
</comment>
<keyword evidence="2" id="KW-0229">DNA integration</keyword>
<evidence type="ECO:0000256" key="2">
    <source>
        <dbReference type="ARBA" id="ARBA00022908"/>
    </source>
</evidence>
<organism evidence="4">
    <name type="scientific">Xenorhabdus bovienii str. Intermedium</name>
    <dbReference type="NCBI Taxonomy" id="1379677"/>
    <lineage>
        <taxon>Bacteria</taxon>
        <taxon>Pseudomonadati</taxon>
        <taxon>Pseudomonadota</taxon>
        <taxon>Gammaproteobacteria</taxon>
        <taxon>Enterobacterales</taxon>
        <taxon>Morganellaceae</taxon>
        <taxon>Xenorhabdus</taxon>
    </lineage>
</organism>
<protein>
    <submittedName>
        <fullName evidence="4">CPS-53 (KpLE1) prophage Sf6-like integrase</fullName>
    </submittedName>
</protein>
<gene>
    <name evidence="4" type="ORF">XBI1_400011</name>
</gene>
<evidence type="ECO:0000256" key="1">
    <source>
        <dbReference type="ARBA" id="ARBA00008857"/>
    </source>
</evidence>
<dbReference type="AlphaFoldDB" id="A0A077QQ42"/>
<dbReference type="InterPro" id="IPR050808">
    <property type="entry name" value="Phage_Integrase"/>
</dbReference>
<dbReference type="EMBL" id="CBTB010000247">
    <property type="protein sequence ID" value="CDH34641.1"/>
    <property type="molecule type" value="Genomic_DNA"/>
</dbReference>
<dbReference type="SUPFAM" id="SSF56349">
    <property type="entry name" value="DNA breaking-rejoining enzymes"/>
    <property type="match status" value="1"/>
</dbReference>
<name>A0A077QQ42_XENBV</name>
<dbReference type="RefSeq" id="WP_038181114.1">
    <property type="nucleotide sequence ID" value="NZ_CAWLWA010000031.1"/>
</dbReference>
<keyword evidence="3" id="KW-0233">DNA recombination</keyword>
<dbReference type="Gene3D" id="1.10.443.10">
    <property type="entry name" value="Intergrase catalytic core"/>
    <property type="match status" value="1"/>
</dbReference>
<evidence type="ECO:0000313" key="4">
    <source>
        <dbReference type="EMBL" id="CDH34641.1"/>
    </source>
</evidence>
<dbReference type="Proteomes" id="UP000028480">
    <property type="component" value="Unassembled WGS sequence"/>
</dbReference>
<accession>A0A077QQ42</accession>
<dbReference type="HOGENOM" id="CLU_182384_0_0_6"/>